<reference evidence="2 3" key="1">
    <citation type="journal article" date="2018" name="Sci. Rep.">
        <title>Raphidocelis subcapitata (=Pseudokirchneriella subcapitata) provides an insight into genome evolution and environmental adaptations in the Sphaeropleales.</title>
        <authorList>
            <person name="Suzuki S."/>
            <person name="Yamaguchi H."/>
            <person name="Nakajima N."/>
            <person name="Kawachi M."/>
        </authorList>
    </citation>
    <scope>NUCLEOTIDE SEQUENCE [LARGE SCALE GENOMIC DNA]</scope>
    <source>
        <strain evidence="2 3">NIES-35</strain>
    </source>
</reference>
<gene>
    <name evidence="2" type="ORF">Rsub_04807</name>
</gene>
<proteinExistence type="predicted"/>
<dbReference type="EMBL" id="BDRX01000022">
    <property type="protein sequence ID" value="GBF91138.1"/>
    <property type="molecule type" value="Genomic_DNA"/>
</dbReference>
<feature type="compositionally biased region" description="Low complexity" evidence="1">
    <location>
        <begin position="302"/>
        <end position="313"/>
    </location>
</feature>
<accession>A0A2V0NTZ3</accession>
<organism evidence="2 3">
    <name type="scientific">Raphidocelis subcapitata</name>
    <dbReference type="NCBI Taxonomy" id="307507"/>
    <lineage>
        <taxon>Eukaryota</taxon>
        <taxon>Viridiplantae</taxon>
        <taxon>Chlorophyta</taxon>
        <taxon>core chlorophytes</taxon>
        <taxon>Chlorophyceae</taxon>
        <taxon>CS clade</taxon>
        <taxon>Sphaeropleales</taxon>
        <taxon>Selenastraceae</taxon>
        <taxon>Raphidocelis</taxon>
    </lineage>
</organism>
<feature type="compositionally biased region" description="Low complexity" evidence="1">
    <location>
        <begin position="222"/>
        <end position="234"/>
    </location>
</feature>
<name>A0A2V0NTZ3_9CHLO</name>
<feature type="region of interest" description="Disordered" evidence="1">
    <location>
        <begin position="206"/>
        <end position="234"/>
    </location>
</feature>
<sequence length="336" mass="35469">MHGRKWVGLVFDVGQSNGATLLEHLWWVEKALATVEKDYWTSKAALEAATDAHVGNQARLKVLKGVLTVTDSELGAPRFEPPDEALSFKLDWLQRMDKLRNEYVTSLGRNDDKTVQERVAAAVRKESNAAIGEILADKHQELSAQLKKAYEELTIAQAKTEDKHAMNEQMAKIEQQQQQLQLQQQQMQQQEEQLQQLQQLLQNRRGNIPGLTSPQASPPPTATVAAAEPAPAAGTAPGAAAAAAAAAAAPEPAPAAAAVAAQPPSGAVLVALVNKLDAQLVEPCGGEDDTTTPAVKEGARKGSQSGAATPAASGGSGAGNNSDADDGTASKRRRCE</sequence>
<protein>
    <submittedName>
        <fullName evidence="2">Uncharacterized protein</fullName>
    </submittedName>
</protein>
<evidence type="ECO:0000313" key="3">
    <source>
        <dbReference type="Proteomes" id="UP000247498"/>
    </source>
</evidence>
<dbReference type="AlphaFoldDB" id="A0A2V0NTZ3"/>
<comment type="caution">
    <text evidence="2">The sequence shown here is derived from an EMBL/GenBank/DDBJ whole genome shotgun (WGS) entry which is preliminary data.</text>
</comment>
<evidence type="ECO:0000313" key="2">
    <source>
        <dbReference type="EMBL" id="GBF91138.1"/>
    </source>
</evidence>
<feature type="region of interest" description="Disordered" evidence="1">
    <location>
        <begin position="282"/>
        <end position="336"/>
    </location>
</feature>
<keyword evidence="3" id="KW-1185">Reference proteome</keyword>
<dbReference type="InParanoid" id="A0A2V0NTZ3"/>
<dbReference type="Proteomes" id="UP000247498">
    <property type="component" value="Unassembled WGS sequence"/>
</dbReference>
<evidence type="ECO:0000256" key="1">
    <source>
        <dbReference type="SAM" id="MobiDB-lite"/>
    </source>
</evidence>